<dbReference type="EMBL" id="BART01000704">
    <property type="protein sequence ID" value="GAG74396.1"/>
    <property type="molecule type" value="Genomic_DNA"/>
</dbReference>
<name>X1F1R6_9ZZZZ</name>
<accession>X1F1R6</accession>
<protein>
    <submittedName>
        <fullName evidence="3">Uncharacterized protein</fullName>
    </submittedName>
</protein>
<comment type="caution">
    <text evidence="3">The sequence shown here is derived from an EMBL/GenBank/DDBJ whole genome shotgun (WGS) entry which is preliminary data.</text>
</comment>
<gene>
    <name evidence="2" type="ORF">S01H4_03020</name>
    <name evidence="1" type="ORF">S01H4_05800</name>
    <name evidence="3" type="ORF">S03H2_00389</name>
</gene>
<dbReference type="EMBL" id="BARU01000065">
    <property type="protein sequence ID" value="GAH26485.1"/>
    <property type="molecule type" value="Genomic_DNA"/>
</dbReference>
<dbReference type="AlphaFoldDB" id="X1F1R6"/>
<evidence type="ECO:0000313" key="1">
    <source>
        <dbReference type="EMBL" id="GAG72702.1"/>
    </source>
</evidence>
<reference evidence="3" key="1">
    <citation type="journal article" date="2014" name="Front. Microbiol.">
        <title>High frequency of phylogenetically diverse reductive dehalogenase-homologous genes in deep subseafloor sedimentary metagenomes.</title>
        <authorList>
            <person name="Kawai M."/>
            <person name="Futagami T."/>
            <person name="Toyoda A."/>
            <person name="Takaki Y."/>
            <person name="Nishi S."/>
            <person name="Hori S."/>
            <person name="Arai W."/>
            <person name="Tsubouchi T."/>
            <person name="Morono Y."/>
            <person name="Uchiyama I."/>
            <person name="Ito T."/>
            <person name="Fujiyama A."/>
            <person name="Inagaki F."/>
            <person name="Takami H."/>
        </authorList>
    </citation>
    <scope>NUCLEOTIDE SEQUENCE</scope>
    <source>
        <strain evidence="3">Expedition CK06-06</strain>
    </source>
</reference>
<dbReference type="EMBL" id="BART01001718">
    <property type="protein sequence ID" value="GAG72702.1"/>
    <property type="molecule type" value="Genomic_DNA"/>
</dbReference>
<proteinExistence type="predicted"/>
<evidence type="ECO:0000313" key="2">
    <source>
        <dbReference type="EMBL" id="GAG74396.1"/>
    </source>
</evidence>
<sequence length="55" mass="6533">MLYKWLKDRKNRGLSDGEIKPYIKIIEAIKQSIVLQKEVDKLYPTIERDLLTISK</sequence>
<evidence type="ECO:0000313" key="3">
    <source>
        <dbReference type="EMBL" id="GAH26485.1"/>
    </source>
</evidence>
<organism evidence="3">
    <name type="scientific">marine sediment metagenome</name>
    <dbReference type="NCBI Taxonomy" id="412755"/>
    <lineage>
        <taxon>unclassified sequences</taxon>
        <taxon>metagenomes</taxon>
        <taxon>ecological metagenomes</taxon>
    </lineage>
</organism>